<dbReference type="Pfam" id="PF14543">
    <property type="entry name" value="TAXi_N"/>
    <property type="match status" value="1"/>
</dbReference>
<evidence type="ECO:0000256" key="5">
    <source>
        <dbReference type="ARBA" id="ARBA00023180"/>
    </source>
</evidence>
<comment type="caution">
    <text evidence="8">The sequence shown here is derived from an EMBL/GenBank/DDBJ whole genome shotgun (WGS) entry which is preliminary data.</text>
</comment>
<dbReference type="GO" id="GO:0006508">
    <property type="term" value="P:proteolysis"/>
    <property type="evidence" value="ECO:0007669"/>
    <property type="project" value="UniProtKB-KW"/>
</dbReference>
<protein>
    <recommendedName>
        <fullName evidence="7">Peptidase A1 domain-containing protein</fullName>
    </recommendedName>
</protein>
<evidence type="ECO:0000256" key="2">
    <source>
        <dbReference type="ARBA" id="ARBA00022670"/>
    </source>
</evidence>
<evidence type="ECO:0000256" key="4">
    <source>
        <dbReference type="ARBA" id="ARBA00022801"/>
    </source>
</evidence>
<evidence type="ECO:0000256" key="1">
    <source>
        <dbReference type="ARBA" id="ARBA00007447"/>
    </source>
</evidence>
<dbReference type="GO" id="GO:0004190">
    <property type="term" value="F:aspartic-type endopeptidase activity"/>
    <property type="evidence" value="ECO:0007669"/>
    <property type="project" value="UniProtKB-KW"/>
</dbReference>
<organism evidence="8 9">
    <name type="scientific">Erythroxylum novogranatense</name>
    <dbReference type="NCBI Taxonomy" id="1862640"/>
    <lineage>
        <taxon>Eukaryota</taxon>
        <taxon>Viridiplantae</taxon>
        <taxon>Streptophyta</taxon>
        <taxon>Embryophyta</taxon>
        <taxon>Tracheophyta</taxon>
        <taxon>Spermatophyta</taxon>
        <taxon>Magnoliopsida</taxon>
        <taxon>eudicotyledons</taxon>
        <taxon>Gunneridae</taxon>
        <taxon>Pentapetalae</taxon>
        <taxon>rosids</taxon>
        <taxon>fabids</taxon>
        <taxon>Malpighiales</taxon>
        <taxon>Erythroxylaceae</taxon>
        <taxon>Erythroxylum</taxon>
    </lineage>
</organism>
<feature type="domain" description="Peptidase A1" evidence="7">
    <location>
        <begin position="77"/>
        <end position="431"/>
    </location>
</feature>
<dbReference type="PRINTS" id="PR00792">
    <property type="entry name" value="PEPSIN"/>
</dbReference>
<dbReference type="PANTHER" id="PTHR13683:SF768">
    <property type="entry name" value="EUKARYOTIC ASPARTYL PROTEASE FAMILY PROTEIN"/>
    <property type="match status" value="1"/>
</dbReference>
<dbReference type="InterPro" id="IPR033121">
    <property type="entry name" value="PEPTIDASE_A1"/>
</dbReference>
<keyword evidence="4" id="KW-0378">Hydrolase</keyword>
<proteinExistence type="inferred from homology"/>
<keyword evidence="2" id="KW-0645">Protease</keyword>
<accession>A0AAV8S6S3</accession>
<reference evidence="8 9" key="1">
    <citation type="submission" date="2021-09" db="EMBL/GenBank/DDBJ databases">
        <title>Genomic insights and catalytic innovation underlie evolution of tropane alkaloids biosynthesis.</title>
        <authorList>
            <person name="Wang Y.-J."/>
            <person name="Tian T."/>
            <person name="Huang J.-P."/>
            <person name="Huang S.-X."/>
        </authorList>
    </citation>
    <scope>NUCLEOTIDE SEQUENCE [LARGE SCALE GENOMIC DNA]</scope>
    <source>
        <strain evidence="8">KIB-2018</strain>
        <tissue evidence="8">Leaf</tissue>
    </source>
</reference>
<dbReference type="EMBL" id="JAIWQS010000055">
    <property type="protein sequence ID" value="KAJ8747891.1"/>
    <property type="molecule type" value="Genomic_DNA"/>
</dbReference>
<dbReference type="InterPro" id="IPR021109">
    <property type="entry name" value="Peptidase_aspartic_dom_sf"/>
</dbReference>
<gene>
    <name evidence="8" type="ORF">K2173_012781</name>
</gene>
<feature type="active site" evidence="6">
    <location>
        <position position="95"/>
    </location>
</feature>
<dbReference type="Pfam" id="PF14541">
    <property type="entry name" value="TAXi_C"/>
    <property type="match status" value="1"/>
</dbReference>
<sequence>MDLLRLVAVLFMFLVVQLHMPILSRGNLVFKVQHKFAAQERSLTAFKAHDVQRHRRILYAADLPLGGSGHPAEAGLYFTKLELGNPSHDYHVQVDTGSDILWVNCINCDKCPTRSDLGIKLMLYDPKSSTSASKVYCGDEFCTSTYNGVLPGCNKDVLCQYNVVYGDGSSTAGYFVKDTVNFDRISGNFQTVSANGTIIFGCGAVQSGGLGSSTEALDGILGFGQSNSSMLSQLASAGKVKRVFSHCLDSVNGGGIFAIGELVSPKFNTTPMVPNMAHYNVVMKNIEVGGSVLEIPTDVFDSGDRKGTILDSGTTLAYFPDVVYEPMMNKIMERQPGLTLHTVEDQFTCFRYIGNVDDGFPVVKFHFDGSLTLSVYPHDYLFQIREDLWCFGWQNSGLQSKDGRDMTLLGDLVLSNKLVMYDIENQAIGWTEYNCSSSIKVKDETTGSVYSVGSHNISPASCLMSGKGVTVLLLLLAMFHRFM</sequence>
<name>A0AAV8S6S3_9ROSI</name>
<evidence type="ECO:0000313" key="8">
    <source>
        <dbReference type="EMBL" id="KAJ8747891.1"/>
    </source>
</evidence>
<dbReference type="InterPro" id="IPR032861">
    <property type="entry name" value="TAXi_N"/>
</dbReference>
<evidence type="ECO:0000259" key="7">
    <source>
        <dbReference type="PROSITE" id="PS51767"/>
    </source>
</evidence>
<keyword evidence="3" id="KW-0064">Aspartyl protease</keyword>
<dbReference type="CDD" id="cd05476">
    <property type="entry name" value="pepsin_A_like_plant"/>
    <property type="match status" value="1"/>
</dbReference>
<dbReference type="InterPro" id="IPR001461">
    <property type="entry name" value="Aspartic_peptidase_A1"/>
</dbReference>
<dbReference type="PANTHER" id="PTHR13683">
    <property type="entry name" value="ASPARTYL PROTEASES"/>
    <property type="match status" value="1"/>
</dbReference>
<evidence type="ECO:0000313" key="9">
    <source>
        <dbReference type="Proteomes" id="UP001159364"/>
    </source>
</evidence>
<keyword evidence="5" id="KW-0325">Glycoprotein</keyword>
<dbReference type="InterPro" id="IPR032799">
    <property type="entry name" value="TAXi_C"/>
</dbReference>
<dbReference type="PROSITE" id="PS51767">
    <property type="entry name" value="PEPTIDASE_A1"/>
    <property type="match status" value="1"/>
</dbReference>
<dbReference type="FunFam" id="2.40.70.10:FF:000056">
    <property type="entry name" value="Eukaryotic aspartyl protease family protein"/>
    <property type="match status" value="1"/>
</dbReference>
<comment type="similarity">
    <text evidence="1">Belongs to the peptidase A1 family.</text>
</comment>
<evidence type="ECO:0000256" key="6">
    <source>
        <dbReference type="PIRSR" id="PIRSR601461-1"/>
    </source>
</evidence>
<keyword evidence="9" id="KW-1185">Reference proteome</keyword>
<dbReference type="FunFam" id="2.40.70.10:FF:000028">
    <property type="entry name" value="Eukaryotic aspartyl protease family protein"/>
    <property type="match status" value="1"/>
</dbReference>
<dbReference type="Proteomes" id="UP001159364">
    <property type="component" value="Unassembled WGS sequence"/>
</dbReference>
<feature type="active site" evidence="6">
    <location>
        <position position="311"/>
    </location>
</feature>
<dbReference type="SUPFAM" id="SSF50630">
    <property type="entry name" value="Acid proteases"/>
    <property type="match status" value="1"/>
</dbReference>
<dbReference type="InterPro" id="IPR034161">
    <property type="entry name" value="Pepsin-like_plant"/>
</dbReference>
<dbReference type="Gene3D" id="2.40.70.10">
    <property type="entry name" value="Acid Proteases"/>
    <property type="match status" value="2"/>
</dbReference>
<evidence type="ECO:0000256" key="3">
    <source>
        <dbReference type="ARBA" id="ARBA00022750"/>
    </source>
</evidence>
<dbReference type="AlphaFoldDB" id="A0AAV8S6S3"/>